<name>A0A9X2PBT5_9BACT</name>
<accession>A0A9X2PBT5</accession>
<gene>
    <name evidence="1" type="ORF">NU887_12370</name>
</gene>
<dbReference type="Pfam" id="PF10677">
    <property type="entry name" value="DUF2490"/>
    <property type="match status" value="1"/>
</dbReference>
<dbReference type="AlphaFoldDB" id="A0A9X2PBT5"/>
<sequence>MKNIPRSGYMKLGSISWFQRVNTQAEAMKPMDEKGTKMKRAKRMFFPFFIFLFVGLQVQAQSNKPQYWFTYNHTGRFADRWSYGFDLNHRTNGIIPFNSSLSAARMGMNYHSKTGFRITAGYAWFGTFVPQQERIWLHENRLYEQVQYSHSSGKVNFTHRIRIEHRWRQLFTDAALDKTEVFLTNRYRYLIQLDGPIARRPNRQTYFRWQVANEFFIHNKEEIGYMLFDQNRTLAGVLISPSKTLSLAVLYQLILQQQPFLKETRTINSFRITLFHQLDFRKRKTITVEEIPVID</sequence>
<comment type="caution">
    <text evidence="1">The sequence shown here is derived from an EMBL/GenBank/DDBJ whole genome shotgun (WGS) entry which is preliminary data.</text>
</comment>
<evidence type="ECO:0000313" key="1">
    <source>
        <dbReference type="EMBL" id="MCR9015835.1"/>
    </source>
</evidence>
<evidence type="ECO:0000313" key="2">
    <source>
        <dbReference type="Proteomes" id="UP001142175"/>
    </source>
</evidence>
<keyword evidence="2" id="KW-1185">Reference proteome</keyword>
<proteinExistence type="predicted"/>
<dbReference type="Proteomes" id="UP001142175">
    <property type="component" value="Unassembled WGS sequence"/>
</dbReference>
<reference evidence="1" key="1">
    <citation type="submission" date="2022-08" db="EMBL/GenBank/DDBJ databases">
        <authorList>
            <person name="Zhang D."/>
        </authorList>
    </citation>
    <scope>NUCLEOTIDE SEQUENCE</scope>
    <source>
        <strain evidence="1">XJ19-11</strain>
    </source>
</reference>
<dbReference type="RefSeq" id="WP_258423697.1">
    <property type="nucleotide sequence ID" value="NZ_JANSUY010000010.1"/>
</dbReference>
<protein>
    <submittedName>
        <fullName evidence="1">DUF2490 domain-containing protein</fullName>
    </submittedName>
</protein>
<organism evidence="1 2">
    <name type="scientific">Aquiflexum gelatinilyticum</name>
    <dbReference type="NCBI Taxonomy" id="2961943"/>
    <lineage>
        <taxon>Bacteria</taxon>
        <taxon>Pseudomonadati</taxon>
        <taxon>Bacteroidota</taxon>
        <taxon>Cytophagia</taxon>
        <taxon>Cytophagales</taxon>
        <taxon>Cyclobacteriaceae</taxon>
        <taxon>Aquiflexum</taxon>
    </lineage>
</organism>
<dbReference type="InterPro" id="IPR019619">
    <property type="entry name" value="DUF2490"/>
</dbReference>
<dbReference type="EMBL" id="JANSUY010000010">
    <property type="protein sequence ID" value="MCR9015835.1"/>
    <property type="molecule type" value="Genomic_DNA"/>
</dbReference>